<evidence type="ECO:0000313" key="1">
    <source>
        <dbReference type="EMBL" id="RAK86409.1"/>
    </source>
</evidence>
<gene>
    <name evidence="1" type="ORF">BO79DRAFT_230465</name>
</gene>
<reference evidence="1" key="1">
    <citation type="submission" date="2018-02" db="EMBL/GenBank/DDBJ databases">
        <title>The genomes of Aspergillus section Nigri reveals drivers in fungal speciation.</title>
        <authorList>
            <consortium name="DOE Joint Genome Institute"/>
            <person name="Vesth T.C."/>
            <person name="Nybo J."/>
            <person name="Theobald S."/>
            <person name="Brandl J."/>
            <person name="Frisvad J.C."/>
            <person name="Nielsen K.F."/>
            <person name="Lyhne E.K."/>
            <person name="Kogle M.E."/>
            <person name="Kuo A."/>
            <person name="Riley R."/>
            <person name="Clum A."/>
            <person name="Nolan M."/>
            <person name="Lipzen A."/>
            <person name="Salamov A."/>
            <person name="Henrissat B."/>
            <person name="Wiebenga A."/>
            <person name="De vries R.P."/>
            <person name="Grigoriev I.V."/>
            <person name="Mortensen U.H."/>
            <person name="Andersen M.R."/>
            <person name="Baker S.E."/>
        </authorList>
    </citation>
    <scope>NUCLEOTIDE SEQUENCE</scope>
    <source>
        <strain evidence="1">CBS 115574</strain>
    </source>
</reference>
<accession>A0ACD1I858</accession>
<evidence type="ECO:0000313" key="2">
    <source>
        <dbReference type="Proteomes" id="UP000249748"/>
    </source>
</evidence>
<sequence length="273" mass="31033">MCLDNLTIDEFNKAYPDILYPSRTTLFGAASCLLGWMGILKKQGHLGTTFVGITGGLAVMRYCPDRLPSIAPARNEDIDVVLDLGDSTLKDLMDTLHSHHSQFFIKHRDTLYIRTARGKVRIDFKVIPADRKLKGMQSLHNIYSVYVPFVNKIDLMTSKLYDTHPDSLPFSSCGELDTARGIHHGTDALRLALLFKPGKRITVTVGQAWRVMRASLSIEDYIGIPGIEWLKLFLVCTEDYEGRPAEVWNLEDAFWRMEVRNNFGPQALDSWYY</sequence>
<dbReference type="Proteomes" id="UP000249748">
    <property type="component" value="Unassembled WGS sequence"/>
</dbReference>
<protein>
    <submittedName>
        <fullName evidence="1">Uncharacterized protein</fullName>
    </submittedName>
</protein>
<dbReference type="EMBL" id="KZ824559">
    <property type="protein sequence ID" value="RAK86409.1"/>
    <property type="molecule type" value="Genomic_DNA"/>
</dbReference>
<name>A0ACD1I858_9EURO</name>
<organism evidence="1 2">
    <name type="scientific">Aspergillus costaricaensis CBS 115574</name>
    <dbReference type="NCBI Taxonomy" id="1448317"/>
    <lineage>
        <taxon>Eukaryota</taxon>
        <taxon>Fungi</taxon>
        <taxon>Dikarya</taxon>
        <taxon>Ascomycota</taxon>
        <taxon>Pezizomycotina</taxon>
        <taxon>Eurotiomycetes</taxon>
        <taxon>Eurotiomycetidae</taxon>
        <taxon>Eurotiales</taxon>
        <taxon>Aspergillaceae</taxon>
        <taxon>Aspergillus</taxon>
        <taxon>Aspergillus subgen. Circumdati</taxon>
    </lineage>
</organism>
<keyword evidence="2" id="KW-1185">Reference proteome</keyword>
<proteinExistence type="predicted"/>